<dbReference type="AlphaFoldDB" id="A0A7W8XSY6"/>
<reference evidence="1 2" key="1">
    <citation type="submission" date="2020-08" db="EMBL/GenBank/DDBJ databases">
        <title>Genomic Encyclopedia of Type Strains, Phase IV (KMG-V): Genome sequencing to study the core and pangenomes of soil and plant-associated prokaryotes.</title>
        <authorList>
            <person name="Whitman W."/>
        </authorList>
    </citation>
    <scope>NUCLEOTIDE SEQUENCE [LARGE SCALE GENOMIC DNA]</scope>
    <source>
        <strain evidence="1 2">SEMIA 4064</strain>
    </source>
</reference>
<gene>
    <name evidence="1" type="ORF">GGD50_003408</name>
</gene>
<sequence length="51" mass="5784">MGRWKAVIGSQLKARSFDNQKIEAKIGVRVLNRMMELGRPESKHVAETCRG</sequence>
<name>A0A7W8XSY6_9HYPH</name>
<dbReference type="EMBL" id="JACHBI010000006">
    <property type="protein sequence ID" value="MBB5574779.1"/>
    <property type="molecule type" value="Genomic_DNA"/>
</dbReference>
<keyword evidence="2" id="KW-1185">Reference proteome</keyword>
<accession>A0A7W8XSY6</accession>
<comment type="caution">
    <text evidence="1">The sequence shown here is derived from an EMBL/GenBank/DDBJ whole genome shotgun (WGS) entry which is preliminary data.</text>
</comment>
<protein>
    <submittedName>
        <fullName evidence="1">Uncharacterized protein</fullName>
    </submittedName>
</protein>
<organism evidence="1 2">
    <name type="scientific">Rhizobium paranaense</name>
    <dbReference type="NCBI Taxonomy" id="1650438"/>
    <lineage>
        <taxon>Bacteria</taxon>
        <taxon>Pseudomonadati</taxon>
        <taxon>Pseudomonadota</taxon>
        <taxon>Alphaproteobacteria</taxon>
        <taxon>Hyphomicrobiales</taxon>
        <taxon>Rhizobiaceae</taxon>
        <taxon>Rhizobium/Agrobacterium group</taxon>
        <taxon>Rhizobium</taxon>
    </lineage>
</organism>
<proteinExistence type="predicted"/>
<evidence type="ECO:0000313" key="1">
    <source>
        <dbReference type="EMBL" id="MBB5574779.1"/>
    </source>
</evidence>
<dbReference type="Proteomes" id="UP000549882">
    <property type="component" value="Unassembled WGS sequence"/>
</dbReference>
<evidence type="ECO:0000313" key="2">
    <source>
        <dbReference type="Proteomes" id="UP000549882"/>
    </source>
</evidence>